<dbReference type="InterPro" id="IPR032095">
    <property type="entry name" value="Sacchrp_dh-like_C"/>
</dbReference>
<name>A0A0G1YGH1_9BACT</name>
<evidence type="ECO:0000259" key="1">
    <source>
        <dbReference type="Pfam" id="PF03435"/>
    </source>
</evidence>
<dbReference type="AlphaFoldDB" id="A0A0G1YGH1"/>
<comment type="caution">
    <text evidence="3">The sequence shown here is derived from an EMBL/GenBank/DDBJ whole genome shotgun (WGS) entry which is preliminary data.</text>
</comment>
<gene>
    <name evidence="3" type="ORF">UY39_C0059G0002</name>
</gene>
<dbReference type="Pfam" id="PF03435">
    <property type="entry name" value="Sacchrp_dh_NADP"/>
    <property type="match status" value="1"/>
</dbReference>
<evidence type="ECO:0000259" key="2">
    <source>
        <dbReference type="Pfam" id="PF16653"/>
    </source>
</evidence>
<dbReference type="PATRIC" id="fig|1618675.3.peg.668"/>
<sequence length="487" mass="54825">MKKKKTASMEKSFNKKYKVHVEFPGRMLIVGFGSIGQGVLPLILRHIGIDKSCISIITADKLGEKVAKKEGVKFEICPLTRDNYKNILDKYLRPGDFLLNLSVDVSSVALIEYCRERDVLYLDTVVEPWLGGYTDTSLSFSERSNYGLRETLIALKGNSANSPTAVSTHGANPGIVSHFIKRALLNIARDTRFPAKKPVSREEWSKLMHGLGVKAIHIAEYDSQVSRKPKKVDRFENTWSVPGFHSESICQPCELGWGTHEKHRPKNALRHKYGCGAAIYLDQPGAKTLVRTWTPEHGPFLGRAVTHNESISIADYFSLKDKAGRALYRPTVHYAYRSCDVSILSIEECFGKNSVLQKEQLVLMDEIETGMDELGVLLMGHKKNAYWYGSQLTIEETRKLAPYQNATGLQVTAGVLGGVIWAMENPRRGVVEADEMDFERVMEIIEPYLGKMIGAYTDWTPLKNRGSLFPEDVDTSDPWQFKNILFN</sequence>
<dbReference type="Gene3D" id="3.30.360.30">
    <property type="entry name" value="homospermidine synthase like"/>
    <property type="match status" value="1"/>
</dbReference>
<dbReference type="InterPro" id="IPR023181">
    <property type="entry name" value="Homospermid_syn-like_C"/>
</dbReference>
<proteinExistence type="predicted"/>
<reference evidence="3 4" key="1">
    <citation type="journal article" date="2015" name="Nature">
        <title>rRNA introns, odd ribosomes, and small enigmatic genomes across a large radiation of phyla.</title>
        <authorList>
            <person name="Brown C.T."/>
            <person name="Hug L.A."/>
            <person name="Thomas B.C."/>
            <person name="Sharon I."/>
            <person name="Castelle C.J."/>
            <person name="Singh A."/>
            <person name="Wilkins M.J."/>
            <person name="Williams K.H."/>
            <person name="Banfield J.F."/>
        </authorList>
    </citation>
    <scope>NUCLEOTIDE SEQUENCE [LARGE SCALE GENOMIC DNA]</scope>
</reference>
<dbReference type="EMBL" id="LCPV01000059">
    <property type="protein sequence ID" value="KKW05494.1"/>
    <property type="molecule type" value="Genomic_DNA"/>
</dbReference>
<evidence type="ECO:0000313" key="4">
    <source>
        <dbReference type="Proteomes" id="UP000034589"/>
    </source>
</evidence>
<protein>
    <submittedName>
        <fullName evidence="3">Homospermidine synthase</fullName>
    </submittedName>
</protein>
<organism evidence="3 4">
    <name type="scientific">Candidatus Kaiserbacteria bacterium GW2011_GWC2_49_12</name>
    <dbReference type="NCBI Taxonomy" id="1618675"/>
    <lineage>
        <taxon>Bacteria</taxon>
        <taxon>Candidatus Kaiseribacteriota</taxon>
    </lineage>
</organism>
<feature type="domain" description="Saccharopine dehydrogenase-like C-terminal" evidence="2">
    <location>
        <begin position="170"/>
        <end position="453"/>
    </location>
</feature>
<accession>A0A0G1YGH1</accession>
<dbReference type="Proteomes" id="UP000034589">
    <property type="component" value="Unassembled WGS sequence"/>
</dbReference>
<dbReference type="InterPro" id="IPR005097">
    <property type="entry name" value="Sacchrp_dh_NADP-bd"/>
</dbReference>
<feature type="domain" description="Saccharopine dehydrogenase NADP binding" evidence="1">
    <location>
        <begin position="28"/>
        <end position="166"/>
    </location>
</feature>
<dbReference type="Pfam" id="PF16653">
    <property type="entry name" value="Sacchrp_dh_C"/>
    <property type="match status" value="1"/>
</dbReference>
<evidence type="ECO:0000313" key="3">
    <source>
        <dbReference type="EMBL" id="KKW05494.1"/>
    </source>
</evidence>
<dbReference type="Gene3D" id="3.40.50.720">
    <property type="entry name" value="NAD(P)-binding Rossmann-like Domain"/>
    <property type="match status" value="1"/>
</dbReference>